<dbReference type="InterPro" id="IPR050166">
    <property type="entry name" value="ABC_transporter_ATP-bind"/>
</dbReference>
<dbReference type="Pfam" id="PF00005">
    <property type="entry name" value="ABC_tran"/>
    <property type="match status" value="1"/>
</dbReference>
<dbReference type="GO" id="GO:0005524">
    <property type="term" value="F:ATP binding"/>
    <property type="evidence" value="ECO:0007669"/>
    <property type="project" value="UniProtKB-KW"/>
</dbReference>
<dbReference type="EMBL" id="CP006254">
    <property type="protein sequence ID" value="AGT33395.1"/>
    <property type="molecule type" value="Genomic_DNA"/>
</dbReference>
<dbReference type="KEGG" id="gjf:M493_15895"/>
<sequence length="251" mass="27221">MKRKPLHPHVRLANVRKCYGTAAVLNGLDLDIYAGEFLAIVGKSGCGKSTLLRLVSGLETPDEGAIVMDGKPLDGVNAHARIMFQDGRLLPWKTVLDNVSLGLGPGGREAAAAALQSVGLGERLHDWPANLSGGQKQRVALARALVHEPRLLLLDEPLGALDALTRLEMQALIEDIWIEKRITSLLVTHDVEEAVALADRVILLQNGGIALDLPVPLPRPRERSHPAFSALVGHLLRQIMGRQTEQPLTIY</sequence>
<dbReference type="PATRIC" id="fig|1345697.3.peg.3120"/>
<dbReference type="PANTHER" id="PTHR42788:SF17">
    <property type="entry name" value="ALIPHATIC SULFONATES IMPORT ATP-BINDING PROTEIN SSUB"/>
    <property type="match status" value="1"/>
</dbReference>
<evidence type="ECO:0000256" key="4">
    <source>
        <dbReference type="ARBA" id="ARBA00022840"/>
    </source>
</evidence>
<dbReference type="InterPro" id="IPR027417">
    <property type="entry name" value="P-loop_NTPase"/>
</dbReference>
<reference evidence="8 9" key="1">
    <citation type="journal article" date="2014" name="Genome Announc.">
        <title>Complete Genome Sequence of the Thermophilic Polychlorinated Biphenyl Degrader Geobacillus sp. Strain JF8 (NBRC 109937).</title>
        <authorList>
            <person name="Shintani M."/>
            <person name="Ohtsubo Y."/>
            <person name="Fukuda K."/>
            <person name="Hosoyama A."/>
            <person name="Ohji S."/>
            <person name="Yamazoe A."/>
            <person name="Fujita N."/>
            <person name="Nagata Y."/>
            <person name="Tsuda M."/>
            <person name="Hatta T."/>
            <person name="Kimbara K."/>
        </authorList>
    </citation>
    <scope>NUCLEOTIDE SEQUENCE [LARGE SCALE GENOMIC DNA]</scope>
    <source>
        <strain evidence="8 9">JF8</strain>
    </source>
</reference>
<dbReference type="SMART" id="SM00382">
    <property type="entry name" value="AAA"/>
    <property type="match status" value="1"/>
</dbReference>
<keyword evidence="4" id="KW-0067">ATP-binding</keyword>
<protein>
    <recommendedName>
        <fullName evidence="7">ABC transporter domain-containing protein</fullName>
    </recommendedName>
</protein>
<dbReference type="SUPFAM" id="SSF52540">
    <property type="entry name" value="P-loop containing nucleoside triphosphate hydrolases"/>
    <property type="match status" value="1"/>
</dbReference>
<keyword evidence="1" id="KW-0813">Transport</keyword>
<evidence type="ECO:0000259" key="7">
    <source>
        <dbReference type="PROSITE" id="PS50893"/>
    </source>
</evidence>
<evidence type="ECO:0000256" key="1">
    <source>
        <dbReference type="ARBA" id="ARBA00022448"/>
    </source>
</evidence>
<keyword evidence="6" id="KW-0472">Membrane</keyword>
<dbReference type="PANTHER" id="PTHR42788">
    <property type="entry name" value="TAURINE IMPORT ATP-BINDING PROTEIN-RELATED"/>
    <property type="match status" value="1"/>
</dbReference>
<dbReference type="PROSITE" id="PS00211">
    <property type="entry name" value="ABC_TRANSPORTER_1"/>
    <property type="match status" value="1"/>
</dbReference>
<keyword evidence="9" id="KW-1185">Reference proteome</keyword>
<dbReference type="Proteomes" id="UP000015500">
    <property type="component" value="Chromosome"/>
</dbReference>
<dbReference type="InterPro" id="IPR017871">
    <property type="entry name" value="ABC_transporter-like_CS"/>
</dbReference>
<evidence type="ECO:0000256" key="3">
    <source>
        <dbReference type="ARBA" id="ARBA00022741"/>
    </source>
</evidence>
<proteinExistence type="predicted"/>
<evidence type="ECO:0000313" key="9">
    <source>
        <dbReference type="Proteomes" id="UP000015500"/>
    </source>
</evidence>
<evidence type="ECO:0000256" key="6">
    <source>
        <dbReference type="ARBA" id="ARBA00023136"/>
    </source>
</evidence>
<dbReference type="InterPro" id="IPR003593">
    <property type="entry name" value="AAA+_ATPase"/>
</dbReference>
<keyword evidence="3" id="KW-0547">Nucleotide-binding</keyword>
<dbReference type="STRING" id="1921421.M493_15895"/>
<evidence type="ECO:0000256" key="2">
    <source>
        <dbReference type="ARBA" id="ARBA00022475"/>
    </source>
</evidence>
<dbReference type="PROSITE" id="PS50893">
    <property type="entry name" value="ABC_TRANSPORTER_2"/>
    <property type="match status" value="1"/>
</dbReference>
<organism evidence="8 9">
    <name type="scientific">Geobacillus genomosp. 3</name>
    <dbReference type="NCBI Taxonomy" id="1921421"/>
    <lineage>
        <taxon>Bacteria</taxon>
        <taxon>Bacillati</taxon>
        <taxon>Bacillota</taxon>
        <taxon>Bacilli</taxon>
        <taxon>Bacillales</taxon>
        <taxon>Anoxybacillaceae</taxon>
        <taxon>Geobacillus</taxon>
    </lineage>
</organism>
<dbReference type="GO" id="GO:0016887">
    <property type="term" value="F:ATP hydrolysis activity"/>
    <property type="evidence" value="ECO:0007669"/>
    <property type="project" value="InterPro"/>
</dbReference>
<dbReference type="InterPro" id="IPR003439">
    <property type="entry name" value="ABC_transporter-like_ATP-bd"/>
</dbReference>
<dbReference type="CDD" id="cd03293">
    <property type="entry name" value="ABC_NrtD_SsuB_transporters"/>
    <property type="match status" value="1"/>
</dbReference>
<feature type="domain" description="ABC transporter" evidence="7">
    <location>
        <begin position="10"/>
        <end position="231"/>
    </location>
</feature>
<gene>
    <name evidence="8" type="ORF">M493_15895</name>
</gene>
<dbReference type="AlphaFoldDB" id="S5ZGE5"/>
<dbReference type="HOGENOM" id="CLU_000604_1_22_9"/>
<evidence type="ECO:0000313" key="8">
    <source>
        <dbReference type="EMBL" id="AGT33395.1"/>
    </source>
</evidence>
<evidence type="ECO:0000256" key="5">
    <source>
        <dbReference type="ARBA" id="ARBA00022967"/>
    </source>
</evidence>
<accession>S5ZGE5</accession>
<name>S5ZGE5_GEOG3</name>
<keyword evidence="5" id="KW-1278">Translocase</keyword>
<dbReference type="Gene3D" id="3.40.50.300">
    <property type="entry name" value="P-loop containing nucleotide triphosphate hydrolases"/>
    <property type="match status" value="1"/>
</dbReference>
<keyword evidence="2" id="KW-1003">Cell membrane</keyword>
<dbReference type="RefSeq" id="WP_020961184.1">
    <property type="nucleotide sequence ID" value="NC_022080.4"/>
</dbReference>